<feature type="transmembrane region" description="Helical" evidence="2">
    <location>
        <begin position="299"/>
        <end position="326"/>
    </location>
</feature>
<feature type="transmembrane region" description="Helical" evidence="2">
    <location>
        <begin position="272"/>
        <end position="293"/>
    </location>
</feature>
<dbReference type="Gene3D" id="1.20.120.1770">
    <property type="match status" value="1"/>
</dbReference>
<dbReference type="Pfam" id="PF10348">
    <property type="entry name" value="DUF2427"/>
    <property type="match status" value="1"/>
</dbReference>
<feature type="transmembrane region" description="Helical" evidence="2">
    <location>
        <begin position="125"/>
        <end position="142"/>
    </location>
</feature>
<dbReference type="PANTHER" id="PTHR31685:SF3">
    <property type="entry name" value="INTEGRAL MEMBRANE PROTEIN (AFU_ORTHOLOGUE AFUA_6G12730)"/>
    <property type="match status" value="1"/>
</dbReference>
<feature type="transmembrane region" description="Helical" evidence="2">
    <location>
        <begin position="385"/>
        <end position="403"/>
    </location>
</feature>
<protein>
    <submittedName>
        <fullName evidence="6">Integral membrane protein</fullName>
    </submittedName>
</protein>
<dbReference type="STRING" id="1263082.A0A068RMG0"/>
<feature type="signal peptide" evidence="3">
    <location>
        <begin position="1"/>
        <end position="22"/>
    </location>
</feature>
<sequence>MFWRSTSMIVAGLLLMAGLTSAQHGHGGHMTEDPPLPPFNSTGDEPMSYALFPENKGYFYAHVIFMVLAFWILMPLGIMFGIGRSSLHVPTQILSFIFAFLGFFFAKLYGHSTPHLYAGNSHHSLGWWIFFLLIVQMSVGVVRKIANAVGRSQEAHYDRLESVHLVNRAGSSSSASSSSDHHSEHSEETLHNGHEDGRRHSYDYDKDDVIMSPVDLEEEDPILMERYNEKPSFINRVFDKVAAFTPNVVKKVFVATAYNPFTKTVCRYWHTIVGRVFIILIFTQTLSGLVVYHGVCRSWAVLGCIAHLIKGGIFYFYGIITFARYLGCFAEKGWAWNRVDGASKFSFEMIESFLIFTYGITNTWMEHFGQNPEWTHKDFEHASLAFMWWWCGLLGILVESRALRRLLERAVMNTPLDVPRHEEKQSYSMNPFPGLTVLFTGISMGNHHQETVYSTNIHWLWGLLLALAAMCRFLTYLTLHRAPPTSAQPSRPPTEALGAFLMIAGSILFMASNSGTLTWLRRNEIDTMFLMNVCVALTAMTLGYVFFLVVMKAWAMKRESVKKAKLRGAARSQHVYHQDA</sequence>
<proteinExistence type="predicted"/>
<organism evidence="6 7">
    <name type="scientific">Lichtheimia corymbifera JMRC:FSU:9682</name>
    <dbReference type="NCBI Taxonomy" id="1263082"/>
    <lineage>
        <taxon>Eukaryota</taxon>
        <taxon>Fungi</taxon>
        <taxon>Fungi incertae sedis</taxon>
        <taxon>Mucoromycota</taxon>
        <taxon>Mucoromycotina</taxon>
        <taxon>Mucoromycetes</taxon>
        <taxon>Mucorales</taxon>
        <taxon>Lichtheimiaceae</taxon>
        <taxon>Lichtheimia</taxon>
    </lineage>
</organism>
<keyword evidence="2" id="KW-0812">Transmembrane</keyword>
<feature type="transmembrane region" description="Helical" evidence="2">
    <location>
        <begin position="347"/>
        <end position="365"/>
    </location>
</feature>
<dbReference type="EMBL" id="CBTN010000008">
    <property type="protein sequence ID" value="CDH51169.1"/>
    <property type="molecule type" value="Genomic_DNA"/>
</dbReference>
<evidence type="ECO:0000256" key="2">
    <source>
        <dbReference type="SAM" id="Phobius"/>
    </source>
</evidence>
<gene>
    <name evidence="6" type="ORF">LCOR_02815.1</name>
</gene>
<feature type="compositionally biased region" description="Basic and acidic residues" evidence="1">
    <location>
        <begin position="179"/>
        <end position="199"/>
    </location>
</feature>
<dbReference type="PANTHER" id="PTHR31685">
    <property type="entry name" value="INTEGRAL MEMBRANE PROTEIN (AFU_ORTHOLOGUE AFUA_6G12730)-RELATED"/>
    <property type="match status" value="1"/>
</dbReference>
<dbReference type="InterPro" id="IPR018827">
    <property type="entry name" value="YTP1_C"/>
</dbReference>
<comment type="caution">
    <text evidence="6">The sequence shown here is derived from an EMBL/GenBank/DDBJ whole genome shotgun (WGS) entry which is preliminary data.</text>
</comment>
<keyword evidence="7" id="KW-1185">Reference proteome</keyword>
<evidence type="ECO:0000259" key="4">
    <source>
        <dbReference type="Pfam" id="PF10348"/>
    </source>
</evidence>
<dbReference type="OrthoDB" id="4005299at2759"/>
<feature type="domain" description="Protein YTP1-like C-terminal" evidence="5">
    <location>
        <begin position="281"/>
        <end position="552"/>
    </location>
</feature>
<evidence type="ECO:0000256" key="3">
    <source>
        <dbReference type="SAM" id="SignalP"/>
    </source>
</evidence>
<reference evidence="6" key="1">
    <citation type="submission" date="2013-08" db="EMBL/GenBank/DDBJ databases">
        <title>Gene expansion shapes genome architecture in the human pathogen Lichtheimia corymbifera: an evolutionary genomics analysis in the ancient terrestrial Mucorales (Mucoromycotina).</title>
        <authorList>
            <person name="Schwartze V.U."/>
            <person name="Winter S."/>
            <person name="Shelest E."/>
            <person name="Marcet-Houben M."/>
            <person name="Horn F."/>
            <person name="Wehner S."/>
            <person name="Hoffmann K."/>
            <person name="Riege K."/>
            <person name="Sammeth M."/>
            <person name="Nowrousian M."/>
            <person name="Valiante V."/>
            <person name="Linde J."/>
            <person name="Jacobsen I.D."/>
            <person name="Marz M."/>
            <person name="Brakhage A.A."/>
            <person name="Gabaldon T."/>
            <person name="Bocker S."/>
            <person name="Voigt K."/>
        </authorList>
    </citation>
    <scope>NUCLEOTIDE SEQUENCE [LARGE SCALE GENOMIC DNA]</scope>
    <source>
        <strain evidence="6">FSU 9682</strain>
    </source>
</reference>
<dbReference type="InterPro" id="IPR018825">
    <property type="entry name" value="DUF2427"/>
</dbReference>
<dbReference type="Proteomes" id="UP000027586">
    <property type="component" value="Unassembled WGS sequence"/>
</dbReference>
<accession>A0A068RMG0</accession>
<feature type="transmembrane region" description="Helical" evidence="2">
    <location>
        <begin position="93"/>
        <end position="110"/>
    </location>
</feature>
<feature type="region of interest" description="Disordered" evidence="1">
    <location>
        <begin position="170"/>
        <end position="199"/>
    </location>
</feature>
<feature type="transmembrane region" description="Helical" evidence="2">
    <location>
        <begin position="496"/>
        <end position="517"/>
    </location>
</feature>
<dbReference type="VEuPathDB" id="FungiDB:LCOR_02815.1"/>
<dbReference type="AlphaFoldDB" id="A0A068RMG0"/>
<evidence type="ECO:0000313" key="7">
    <source>
        <dbReference type="Proteomes" id="UP000027586"/>
    </source>
</evidence>
<keyword evidence="2" id="KW-0472">Membrane</keyword>
<feature type="transmembrane region" description="Helical" evidence="2">
    <location>
        <begin position="457"/>
        <end position="475"/>
    </location>
</feature>
<feature type="domain" description="DUF2427" evidence="4">
    <location>
        <begin position="46"/>
        <end position="145"/>
    </location>
</feature>
<evidence type="ECO:0000259" key="5">
    <source>
        <dbReference type="Pfam" id="PF10355"/>
    </source>
</evidence>
<evidence type="ECO:0000256" key="1">
    <source>
        <dbReference type="SAM" id="MobiDB-lite"/>
    </source>
</evidence>
<feature type="transmembrane region" description="Helical" evidence="2">
    <location>
        <begin position="59"/>
        <end position="81"/>
    </location>
</feature>
<keyword evidence="3" id="KW-0732">Signal</keyword>
<evidence type="ECO:0000313" key="6">
    <source>
        <dbReference type="EMBL" id="CDH51169.1"/>
    </source>
</evidence>
<dbReference type="Pfam" id="PF10355">
    <property type="entry name" value="Ytp1"/>
    <property type="match status" value="1"/>
</dbReference>
<name>A0A068RMG0_9FUNG</name>
<keyword evidence="2" id="KW-1133">Transmembrane helix</keyword>
<feature type="transmembrane region" description="Helical" evidence="2">
    <location>
        <begin position="529"/>
        <end position="555"/>
    </location>
</feature>
<feature type="chain" id="PRO_5001652672" evidence="3">
    <location>
        <begin position="23"/>
        <end position="580"/>
    </location>
</feature>